<feature type="region of interest" description="Disordered" evidence="1">
    <location>
        <begin position="44"/>
        <end position="369"/>
    </location>
</feature>
<feature type="compositionally biased region" description="Pro residues" evidence="1">
    <location>
        <begin position="1"/>
        <end position="12"/>
    </location>
</feature>
<feature type="compositionally biased region" description="Acidic residues" evidence="1">
    <location>
        <begin position="792"/>
        <end position="804"/>
    </location>
</feature>
<feature type="compositionally biased region" description="Basic and acidic residues" evidence="1">
    <location>
        <begin position="453"/>
        <end position="479"/>
    </location>
</feature>
<feature type="compositionally biased region" description="Basic residues" evidence="1">
    <location>
        <begin position="676"/>
        <end position="690"/>
    </location>
</feature>
<dbReference type="OrthoDB" id="3256736at2759"/>
<feature type="compositionally biased region" description="Polar residues" evidence="1">
    <location>
        <begin position="199"/>
        <end position="215"/>
    </location>
</feature>
<name>A0A8H6M6Y3_9AGAR</name>
<feature type="non-terminal residue" evidence="2">
    <location>
        <position position="951"/>
    </location>
</feature>
<proteinExistence type="predicted"/>
<feature type="region of interest" description="Disordered" evidence="1">
    <location>
        <begin position="776"/>
        <end position="845"/>
    </location>
</feature>
<feature type="region of interest" description="Disordered" evidence="1">
    <location>
        <begin position="424"/>
        <end position="748"/>
    </location>
</feature>
<dbReference type="Proteomes" id="UP000521943">
    <property type="component" value="Unassembled WGS sequence"/>
</dbReference>
<feature type="compositionally biased region" description="Basic residues" evidence="1">
    <location>
        <begin position="13"/>
        <end position="23"/>
    </location>
</feature>
<dbReference type="EMBL" id="JACGCI010000023">
    <property type="protein sequence ID" value="KAF6757130.1"/>
    <property type="molecule type" value="Genomic_DNA"/>
</dbReference>
<feature type="compositionally biased region" description="Low complexity" evidence="1">
    <location>
        <begin position="547"/>
        <end position="558"/>
    </location>
</feature>
<feature type="compositionally biased region" description="Acidic residues" evidence="1">
    <location>
        <begin position="52"/>
        <end position="72"/>
    </location>
</feature>
<reference evidence="2 3" key="1">
    <citation type="submission" date="2020-07" db="EMBL/GenBank/DDBJ databases">
        <title>Comparative genomics of pyrophilous fungi reveals a link between fire events and developmental genes.</title>
        <authorList>
            <consortium name="DOE Joint Genome Institute"/>
            <person name="Steindorff A.S."/>
            <person name="Carver A."/>
            <person name="Calhoun S."/>
            <person name="Stillman K."/>
            <person name="Liu H."/>
            <person name="Lipzen A."/>
            <person name="Pangilinan J."/>
            <person name="Labutti K."/>
            <person name="Bruns T.D."/>
            <person name="Grigoriev I.V."/>
        </authorList>
    </citation>
    <scope>NUCLEOTIDE SEQUENCE [LARGE SCALE GENOMIC DNA]</scope>
    <source>
        <strain evidence="2 3">CBS 144469</strain>
    </source>
</reference>
<feature type="compositionally biased region" description="Acidic residues" evidence="1">
    <location>
        <begin position="145"/>
        <end position="154"/>
    </location>
</feature>
<feature type="compositionally biased region" description="Low complexity" evidence="1">
    <location>
        <begin position="500"/>
        <end position="517"/>
    </location>
</feature>
<protein>
    <submittedName>
        <fullName evidence="2">Uncharacterized protein</fullName>
    </submittedName>
</protein>
<comment type="caution">
    <text evidence="2">The sequence shown here is derived from an EMBL/GenBank/DDBJ whole genome shotgun (WGS) entry which is preliminary data.</text>
</comment>
<feature type="compositionally biased region" description="Basic and acidic residues" evidence="1">
    <location>
        <begin position="604"/>
        <end position="617"/>
    </location>
</feature>
<keyword evidence="3" id="KW-1185">Reference proteome</keyword>
<feature type="compositionally biased region" description="Polar residues" evidence="1">
    <location>
        <begin position="486"/>
        <end position="499"/>
    </location>
</feature>
<feature type="compositionally biased region" description="Polar residues" evidence="1">
    <location>
        <begin position="807"/>
        <end position="838"/>
    </location>
</feature>
<evidence type="ECO:0000313" key="2">
    <source>
        <dbReference type="EMBL" id="KAF6757130.1"/>
    </source>
</evidence>
<evidence type="ECO:0000313" key="3">
    <source>
        <dbReference type="Proteomes" id="UP000521943"/>
    </source>
</evidence>
<feature type="compositionally biased region" description="Basic and acidic residues" evidence="1">
    <location>
        <begin position="249"/>
        <end position="264"/>
    </location>
</feature>
<evidence type="ECO:0000256" key="1">
    <source>
        <dbReference type="SAM" id="MobiDB-lite"/>
    </source>
</evidence>
<feature type="compositionally biased region" description="Polar residues" evidence="1">
    <location>
        <begin position="720"/>
        <end position="742"/>
    </location>
</feature>
<feature type="compositionally biased region" description="Basic and acidic residues" evidence="1">
    <location>
        <begin position="309"/>
        <end position="329"/>
    </location>
</feature>
<feature type="region of interest" description="Disordered" evidence="1">
    <location>
        <begin position="383"/>
        <end position="404"/>
    </location>
</feature>
<feature type="compositionally biased region" description="Basic and acidic residues" evidence="1">
    <location>
        <begin position="782"/>
        <end position="791"/>
    </location>
</feature>
<gene>
    <name evidence="2" type="ORF">DFP72DRAFT_891765</name>
</gene>
<sequence>MAPAPPPAARPPKSPKRTLKRQKSGILTSVFTFVSQEVQNFVATATGSANPEDLEGDEEGSEYGSEEGEEGLYEEHTRRLNDVSPPRKSRSSQVADSSPRNKRARRSPSPEQLDHAQQQPRPILTRRARGPTMPGSLIPFSPGSEFDEGDDDDDLTHSSKHVHFDGLSPGSAVDLTNSEDHDEIERTPRRRAKSPQTPPNKSRASSLIRTPSSSVKKAVEKFTPQSEGEADPSMLLPIQHSPSRSKTRAGRDAHSPSSQHDKGKAPAKPYDRTFGASQSASYHREERSETQSTGTFQHGDSEAELSADSELKIRILEEEVRRLRDELSRRPPSQSDFSAALSAMAPPAPPPPPPPPTGTIFRVPTEPHNPDAVFATVRAHLKHTTPPKEKPINRLNGRPSVGVPPDKMAAFLTELKTVRLKKVADKDKSFASDGDLSLMSAPSFVPPPRVHRKSLDGPLAEKRKRLVEDDRTTEELDRLWKRRSVLSASTRSQLSYGTGNTSNNSSSFDSSISSNSSRTESRAPVPRAKPQPTPLSLSDSLIRDWRATTSAASSVTSSHPEAPTPSLCSDQDGESQVTDDPLPSTPPPDSHNIIAQFRPPTPPRRKESSIRDILPQEHDEDVQYEISLRIPPTPDAPVYEHEHEDMEFTPAQPTTDAAGGFARRAPNSPLPEKSPRRPRPPARSPKRSISRKPASTSLSTSLPRRVVATSDDEGGYDENGNLSTTSSRPQSQNANGSRTTLLRPSLPKTNPALAAAARRLAVTSSFNASRSFDNSVMASSTVRDDGRRDNVEDHEEEDDDDDDDANKTTTILPESLTTRRTISSASVSKNSPRPTPSRNILRRRQTLDDELRRSSIASESSIAISATGSASFSMLTGEELPAGVLEGLEDEDGTVDFNFDTMRGGMEGVDDGYGYEEDDLEDGMYVGVGTNERRGFLAHGGAGGPAVWTDL</sequence>
<feature type="region of interest" description="Disordered" evidence="1">
    <location>
        <begin position="1"/>
        <end position="24"/>
    </location>
</feature>
<dbReference type="AlphaFoldDB" id="A0A8H6M6Y3"/>
<feature type="compositionally biased region" description="Pro residues" evidence="1">
    <location>
        <begin position="346"/>
        <end position="357"/>
    </location>
</feature>
<accession>A0A8H6M6Y3</accession>
<organism evidence="2 3">
    <name type="scientific">Ephemerocybe angulata</name>
    <dbReference type="NCBI Taxonomy" id="980116"/>
    <lineage>
        <taxon>Eukaryota</taxon>
        <taxon>Fungi</taxon>
        <taxon>Dikarya</taxon>
        <taxon>Basidiomycota</taxon>
        <taxon>Agaricomycotina</taxon>
        <taxon>Agaricomycetes</taxon>
        <taxon>Agaricomycetidae</taxon>
        <taxon>Agaricales</taxon>
        <taxon>Agaricineae</taxon>
        <taxon>Psathyrellaceae</taxon>
        <taxon>Ephemerocybe</taxon>
    </lineage>
</organism>